<keyword evidence="1" id="KW-0812">Transmembrane</keyword>
<reference evidence="2 3" key="1">
    <citation type="journal article" date="2018" name="PLoS Genet.">
        <title>Population sequencing reveals clonal diversity and ancestral inbreeding in the grapevine cultivar Chardonnay.</title>
        <authorList>
            <person name="Roach M.J."/>
            <person name="Johnson D.L."/>
            <person name="Bohlmann J."/>
            <person name="van Vuuren H.J."/>
            <person name="Jones S.J."/>
            <person name="Pretorius I.S."/>
            <person name="Schmidt S.A."/>
            <person name="Borneman A.R."/>
        </authorList>
    </citation>
    <scope>NUCLEOTIDE SEQUENCE [LARGE SCALE GENOMIC DNA]</scope>
    <source>
        <strain evidence="3">cv. Chardonnay</strain>
        <tissue evidence="2">Leaf</tissue>
    </source>
</reference>
<comment type="caution">
    <text evidence="2">The sequence shown here is derived from an EMBL/GenBank/DDBJ whole genome shotgun (WGS) entry which is preliminary data.</text>
</comment>
<evidence type="ECO:0000313" key="2">
    <source>
        <dbReference type="EMBL" id="RVW84939.1"/>
    </source>
</evidence>
<dbReference type="AlphaFoldDB" id="A0A438HKK9"/>
<organism evidence="2 3">
    <name type="scientific">Vitis vinifera</name>
    <name type="common">Grape</name>
    <dbReference type="NCBI Taxonomy" id="29760"/>
    <lineage>
        <taxon>Eukaryota</taxon>
        <taxon>Viridiplantae</taxon>
        <taxon>Streptophyta</taxon>
        <taxon>Embryophyta</taxon>
        <taxon>Tracheophyta</taxon>
        <taxon>Spermatophyta</taxon>
        <taxon>Magnoliopsida</taxon>
        <taxon>eudicotyledons</taxon>
        <taxon>Gunneridae</taxon>
        <taxon>Pentapetalae</taxon>
        <taxon>rosids</taxon>
        <taxon>Vitales</taxon>
        <taxon>Vitaceae</taxon>
        <taxon>Viteae</taxon>
        <taxon>Vitis</taxon>
    </lineage>
</organism>
<feature type="transmembrane region" description="Helical" evidence="1">
    <location>
        <begin position="39"/>
        <end position="61"/>
    </location>
</feature>
<keyword evidence="1" id="KW-1133">Transmembrane helix</keyword>
<protein>
    <submittedName>
        <fullName evidence="2">Phosphoinositide phosphatase SAC8</fullName>
    </submittedName>
</protein>
<sequence length="105" mass="11744">MNQKAAPEFYPTEKVHLQPRPAWLAYLDLVFTVGKEIEYLQYLPIASALLIGGLTLTSFTLNQAGRNMQRCVSTVFWAGLTAGVTAVVKINGRQFCSRPRLCRLL</sequence>
<name>A0A438HKK9_VITVI</name>
<gene>
    <name evidence="2" type="primary">SAC8_2</name>
    <name evidence="2" type="ORF">CK203_039547</name>
</gene>
<dbReference type="EMBL" id="QGNW01000209">
    <property type="protein sequence ID" value="RVW84939.1"/>
    <property type="molecule type" value="Genomic_DNA"/>
</dbReference>
<accession>A0A438HKK9</accession>
<dbReference type="Proteomes" id="UP000288805">
    <property type="component" value="Unassembled WGS sequence"/>
</dbReference>
<keyword evidence="1" id="KW-0472">Membrane</keyword>
<evidence type="ECO:0000313" key="3">
    <source>
        <dbReference type="Proteomes" id="UP000288805"/>
    </source>
</evidence>
<evidence type="ECO:0000256" key="1">
    <source>
        <dbReference type="SAM" id="Phobius"/>
    </source>
</evidence>
<proteinExistence type="predicted"/>